<gene>
    <name evidence="2" type="ORF">FGADI_13430</name>
</gene>
<feature type="region of interest" description="Disordered" evidence="1">
    <location>
        <begin position="59"/>
        <end position="262"/>
    </location>
</feature>
<feature type="compositionally biased region" description="Polar residues" evidence="1">
    <location>
        <begin position="221"/>
        <end position="232"/>
    </location>
</feature>
<dbReference type="OrthoDB" id="5428259at2759"/>
<feature type="compositionally biased region" description="Basic and acidic residues" evidence="1">
    <location>
        <begin position="73"/>
        <end position="86"/>
    </location>
</feature>
<accession>A0A8H4SPN5</accession>
<sequence>MSPAIKLEGDELLDDFPIFPGFFGHDQDQDVQEEFSLGADSKSLKGQVWPGMGKMDLADDEMRRTRNQKKPKSVVDKMRRASERVEPTQVVMTSELKVERTKDVYDDASSPAPGQEESTPPRKGPKTKRKKATPLTEISANAPKQRRSTARGPKSGIGKKINPTKKQSREKELKMYPPPENSQDIHDIFQDEKDRPGGEPPLPATRNDRRFDLRTKHGSRSTDNFLHSNLVSPTPHPRDQAPRQLLGRETSNTFRPESFPPGTFSRAEASYALKDATIYNASSRLPFIPPNFEQYRGLGPDQFRLAADYGFQLKHEDYTGSLTGDTTQGANNSPFMGVPGTNPLFSHDRLFSNPYSQATPNATFSPLPFSSINREQDHLHNDGGMKPRQAHICEPNENTGGLEEEQELSMNASWNLHGTENELDFSHGLAVDDSQM</sequence>
<organism evidence="2 3">
    <name type="scientific">Fusarium gaditjirri</name>
    <dbReference type="NCBI Taxonomy" id="282569"/>
    <lineage>
        <taxon>Eukaryota</taxon>
        <taxon>Fungi</taxon>
        <taxon>Dikarya</taxon>
        <taxon>Ascomycota</taxon>
        <taxon>Pezizomycotina</taxon>
        <taxon>Sordariomycetes</taxon>
        <taxon>Hypocreomycetidae</taxon>
        <taxon>Hypocreales</taxon>
        <taxon>Nectriaceae</taxon>
        <taxon>Fusarium</taxon>
        <taxon>Fusarium nisikadoi species complex</taxon>
    </lineage>
</organism>
<feature type="compositionally biased region" description="Basic and acidic residues" evidence="1">
    <location>
        <begin position="96"/>
        <end position="105"/>
    </location>
</feature>
<evidence type="ECO:0000313" key="3">
    <source>
        <dbReference type="Proteomes" id="UP000604273"/>
    </source>
</evidence>
<dbReference type="EMBL" id="JABFAI010000562">
    <property type="protein sequence ID" value="KAF4943423.1"/>
    <property type="molecule type" value="Genomic_DNA"/>
</dbReference>
<proteinExistence type="predicted"/>
<dbReference type="AlphaFoldDB" id="A0A8H4SPN5"/>
<evidence type="ECO:0000256" key="1">
    <source>
        <dbReference type="SAM" id="MobiDB-lite"/>
    </source>
</evidence>
<reference evidence="2" key="1">
    <citation type="journal article" date="2020" name="BMC Genomics">
        <title>Correction to: Identification and distribution of gene clusters required for synthesis of sphingolipid metabolism inhibitors in diverse species of the filamentous fungus Fusarium.</title>
        <authorList>
            <person name="Kim H.S."/>
            <person name="Lohmar J.M."/>
            <person name="Busman M."/>
            <person name="Brown D.W."/>
            <person name="Naumann T.A."/>
            <person name="Divon H.H."/>
            <person name="Lysoe E."/>
            <person name="Uhlig S."/>
            <person name="Proctor R.H."/>
        </authorList>
    </citation>
    <scope>NUCLEOTIDE SEQUENCE</scope>
    <source>
        <strain evidence="2">NRRL 45417</strain>
    </source>
</reference>
<comment type="caution">
    <text evidence="2">The sequence shown here is derived from an EMBL/GenBank/DDBJ whole genome shotgun (WGS) entry which is preliminary data.</text>
</comment>
<name>A0A8H4SPN5_9HYPO</name>
<evidence type="ECO:0000313" key="2">
    <source>
        <dbReference type="EMBL" id="KAF4943423.1"/>
    </source>
</evidence>
<protein>
    <submittedName>
        <fullName evidence="2">Uncharacterized protein</fullName>
    </submittedName>
</protein>
<keyword evidence="3" id="KW-1185">Reference proteome</keyword>
<feature type="compositionally biased region" description="Basic residues" evidence="1">
    <location>
        <begin position="123"/>
        <end position="132"/>
    </location>
</feature>
<dbReference type="Proteomes" id="UP000604273">
    <property type="component" value="Unassembled WGS sequence"/>
</dbReference>
<reference evidence="2" key="2">
    <citation type="submission" date="2020-05" db="EMBL/GenBank/DDBJ databases">
        <authorList>
            <person name="Kim H.-S."/>
            <person name="Proctor R.H."/>
            <person name="Brown D.W."/>
        </authorList>
    </citation>
    <scope>NUCLEOTIDE SEQUENCE</scope>
    <source>
        <strain evidence="2">NRRL 45417</strain>
    </source>
</reference>
<feature type="compositionally biased region" description="Basic and acidic residues" evidence="1">
    <location>
        <begin position="206"/>
        <end position="215"/>
    </location>
</feature>
<feature type="compositionally biased region" description="Basic and acidic residues" evidence="1">
    <location>
        <begin position="183"/>
        <end position="197"/>
    </location>
</feature>